<feature type="region of interest" description="Disordered" evidence="1">
    <location>
        <begin position="1"/>
        <end position="74"/>
    </location>
</feature>
<reference evidence="2" key="1">
    <citation type="journal article" date="2012" name="Nature">
        <title>The oyster genome reveals stress adaptation and complexity of shell formation.</title>
        <authorList>
            <person name="Zhang G."/>
            <person name="Fang X."/>
            <person name="Guo X."/>
            <person name="Li L."/>
            <person name="Luo R."/>
            <person name="Xu F."/>
            <person name="Yang P."/>
            <person name="Zhang L."/>
            <person name="Wang X."/>
            <person name="Qi H."/>
            <person name="Xiong Z."/>
            <person name="Que H."/>
            <person name="Xie Y."/>
            <person name="Holland P.W."/>
            <person name="Paps J."/>
            <person name="Zhu Y."/>
            <person name="Wu F."/>
            <person name="Chen Y."/>
            <person name="Wang J."/>
            <person name="Peng C."/>
            <person name="Meng J."/>
            <person name="Yang L."/>
            <person name="Liu J."/>
            <person name="Wen B."/>
            <person name="Zhang N."/>
            <person name="Huang Z."/>
            <person name="Zhu Q."/>
            <person name="Feng Y."/>
            <person name="Mount A."/>
            <person name="Hedgecock D."/>
            <person name="Xu Z."/>
            <person name="Liu Y."/>
            <person name="Domazet-Loso T."/>
            <person name="Du Y."/>
            <person name="Sun X."/>
            <person name="Zhang S."/>
            <person name="Liu B."/>
            <person name="Cheng P."/>
            <person name="Jiang X."/>
            <person name="Li J."/>
            <person name="Fan D."/>
            <person name="Wang W."/>
            <person name="Fu W."/>
            <person name="Wang T."/>
            <person name="Wang B."/>
            <person name="Zhang J."/>
            <person name="Peng Z."/>
            <person name="Li Y."/>
            <person name="Li N."/>
            <person name="Wang J."/>
            <person name="Chen M."/>
            <person name="He Y."/>
            <person name="Tan F."/>
            <person name="Song X."/>
            <person name="Zheng Q."/>
            <person name="Huang R."/>
            <person name="Yang H."/>
            <person name="Du X."/>
            <person name="Chen L."/>
            <person name="Yang M."/>
            <person name="Gaffney P.M."/>
            <person name="Wang S."/>
            <person name="Luo L."/>
            <person name="She Z."/>
            <person name="Ming Y."/>
            <person name="Huang W."/>
            <person name="Zhang S."/>
            <person name="Huang B."/>
            <person name="Zhang Y."/>
            <person name="Qu T."/>
            <person name="Ni P."/>
            <person name="Miao G."/>
            <person name="Wang J."/>
            <person name="Wang Q."/>
            <person name="Steinberg C.E."/>
            <person name="Wang H."/>
            <person name="Li N."/>
            <person name="Qian L."/>
            <person name="Zhang G."/>
            <person name="Li Y."/>
            <person name="Yang H."/>
            <person name="Liu X."/>
            <person name="Wang J."/>
            <person name="Yin Y."/>
            <person name="Wang J."/>
        </authorList>
    </citation>
    <scope>NUCLEOTIDE SEQUENCE [LARGE SCALE GENOMIC DNA]</scope>
    <source>
        <strain evidence="2">05x7-T-G4-1.051#20</strain>
    </source>
</reference>
<accession>K1PZE4</accession>
<sequence length="149" mass="16914">MADSGRNNKRTDREMTPEDCSPDTSSCVSPQKKRNHSDTETDITSETDSPDSDRQCKRVHYDQSESSLSRTDSESPVFLKNIPKYTSKWTEEVLPCLRIQVAQDFPDMHNVFLQGCLHFIADPTKCAEIMDLFVSKNDNEQMKFSKGGA</sequence>
<protein>
    <submittedName>
        <fullName evidence="2">Uncharacterized protein</fullName>
    </submittedName>
</protein>
<dbReference type="AlphaFoldDB" id="K1PZE4"/>
<name>K1PZE4_MAGGI</name>
<feature type="compositionally biased region" description="Acidic residues" evidence="1">
    <location>
        <begin position="40"/>
        <end position="50"/>
    </location>
</feature>
<dbReference type="EMBL" id="JH817656">
    <property type="protein sequence ID" value="EKC21940.1"/>
    <property type="molecule type" value="Genomic_DNA"/>
</dbReference>
<proteinExistence type="predicted"/>
<evidence type="ECO:0000313" key="2">
    <source>
        <dbReference type="EMBL" id="EKC21940.1"/>
    </source>
</evidence>
<feature type="compositionally biased region" description="Basic and acidic residues" evidence="1">
    <location>
        <begin position="51"/>
        <end position="63"/>
    </location>
</feature>
<gene>
    <name evidence="2" type="ORF">CGI_10003066</name>
</gene>
<dbReference type="InParanoid" id="K1PZE4"/>
<dbReference type="HOGENOM" id="CLU_1751462_0_0_1"/>
<evidence type="ECO:0000256" key="1">
    <source>
        <dbReference type="SAM" id="MobiDB-lite"/>
    </source>
</evidence>
<organism evidence="2">
    <name type="scientific">Magallana gigas</name>
    <name type="common">Pacific oyster</name>
    <name type="synonym">Crassostrea gigas</name>
    <dbReference type="NCBI Taxonomy" id="29159"/>
    <lineage>
        <taxon>Eukaryota</taxon>
        <taxon>Metazoa</taxon>
        <taxon>Spiralia</taxon>
        <taxon>Lophotrochozoa</taxon>
        <taxon>Mollusca</taxon>
        <taxon>Bivalvia</taxon>
        <taxon>Autobranchia</taxon>
        <taxon>Pteriomorphia</taxon>
        <taxon>Ostreida</taxon>
        <taxon>Ostreoidea</taxon>
        <taxon>Ostreidae</taxon>
        <taxon>Magallana</taxon>
    </lineage>
</organism>